<comment type="subcellular location">
    <subcellularLocation>
        <location evidence="1 13">Cytoplasm</location>
    </subcellularLocation>
</comment>
<dbReference type="InterPro" id="IPR044136">
    <property type="entry name" value="Lys-tRNA-ligase_II_N"/>
</dbReference>
<comment type="catalytic activity">
    <reaction evidence="12 13 14">
        <text>tRNA(Lys) + L-lysine + ATP = L-lysyl-tRNA(Lys) + AMP + diphosphate</text>
        <dbReference type="Rhea" id="RHEA:20792"/>
        <dbReference type="Rhea" id="RHEA-COMP:9696"/>
        <dbReference type="Rhea" id="RHEA-COMP:9697"/>
        <dbReference type="ChEBI" id="CHEBI:30616"/>
        <dbReference type="ChEBI" id="CHEBI:32551"/>
        <dbReference type="ChEBI" id="CHEBI:33019"/>
        <dbReference type="ChEBI" id="CHEBI:78442"/>
        <dbReference type="ChEBI" id="CHEBI:78529"/>
        <dbReference type="ChEBI" id="CHEBI:456215"/>
        <dbReference type="EC" id="6.1.1.6"/>
    </reaction>
</comment>
<evidence type="ECO:0000256" key="6">
    <source>
        <dbReference type="ARBA" id="ARBA00022723"/>
    </source>
</evidence>
<comment type="subunit">
    <text evidence="3 13">Homodimer.</text>
</comment>
<evidence type="ECO:0000256" key="13">
    <source>
        <dbReference type="HAMAP-Rule" id="MF_00252"/>
    </source>
</evidence>
<name>D6GRE2_FILAD</name>
<reference evidence="17" key="1">
    <citation type="submission" date="2010-12" db="EMBL/GenBank/DDBJ databases">
        <title>The genome sequence of Filifactor alocis strain ATCC 35896.</title>
        <authorList>
            <consortium name="The Broad Institute Genome Sequencing Platform"/>
            <person name="Ward D."/>
            <person name="Earl A."/>
            <person name="Feldgarden M."/>
            <person name="Young S.K."/>
            <person name="Gargeya S."/>
            <person name="Zeng Q."/>
            <person name="Alvarado L."/>
            <person name="Berlin A."/>
            <person name="Bochicchio J."/>
            <person name="Chapman S.B."/>
            <person name="Chen Z."/>
            <person name="Freedman E."/>
            <person name="Gellesch M."/>
            <person name="Goldberg J."/>
            <person name="Griggs A."/>
            <person name="Gujja S."/>
            <person name="Heilman E."/>
            <person name="Heiman D."/>
            <person name="Howarth C."/>
            <person name="Mehta T."/>
            <person name="Neiman D."/>
            <person name="Pearson M."/>
            <person name="Roberts A."/>
            <person name="Saif S."/>
            <person name="Shea T."/>
            <person name="Shenoy N."/>
            <person name="Sisk P."/>
            <person name="Stolte C."/>
            <person name="Sykes S."/>
            <person name="White J."/>
            <person name="Yandava C."/>
            <person name="Izard J."/>
            <person name="Blanton J.M."/>
            <person name="Baranova O.V."/>
            <person name="Tanner A.C."/>
            <person name="Dewhirst F.E."/>
            <person name="Haas B."/>
            <person name="Nusbaum C."/>
            <person name="Birren B."/>
        </authorList>
    </citation>
    <scope>NUCLEOTIDE SEQUENCE [LARGE SCALE GENOMIC DNA]</scope>
    <source>
        <strain evidence="17">ATCC 35896 / D40 B5</strain>
    </source>
</reference>
<evidence type="ECO:0000259" key="15">
    <source>
        <dbReference type="PROSITE" id="PS50862"/>
    </source>
</evidence>
<dbReference type="FunFam" id="2.40.50.140:FF:000024">
    <property type="entry name" value="Lysine--tRNA ligase"/>
    <property type="match status" value="1"/>
</dbReference>
<dbReference type="Gene3D" id="2.40.50.140">
    <property type="entry name" value="Nucleic acid-binding proteins"/>
    <property type="match status" value="1"/>
</dbReference>
<dbReference type="GO" id="GO:0005829">
    <property type="term" value="C:cytosol"/>
    <property type="evidence" value="ECO:0007669"/>
    <property type="project" value="TreeGrafter"/>
</dbReference>
<dbReference type="CDD" id="cd04322">
    <property type="entry name" value="LysRS_N"/>
    <property type="match status" value="1"/>
</dbReference>
<dbReference type="PROSITE" id="PS50862">
    <property type="entry name" value="AA_TRNA_LIGASE_II"/>
    <property type="match status" value="1"/>
</dbReference>
<dbReference type="NCBIfam" id="NF001756">
    <property type="entry name" value="PRK00484.1"/>
    <property type="match status" value="1"/>
</dbReference>
<dbReference type="InterPro" id="IPR004365">
    <property type="entry name" value="NA-bd_OB_tRNA"/>
</dbReference>
<dbReference type="GO" id="GO:0000049">
    <property type="term" value="F:tRNA binding"/>
    <property type="evidence" value="ECO:0007669"/>
    <property type="project" value="TreeGrafter"/>
</dbReference>
<dbReference type="SUPFAM" id="SSF55681">
    <property type="entry name" value="Class II aaRS and biotin synthetases"/>
    <property type="match status" value="1"/>
</dbReference>
<evidence type="ECO:0000256" key="1">
    <source>
        <dbReference type="ARBA" id="ARBA00004496"/>
    </source>
</evidence>
<keyword evidence="4 13" id="KW-0963">Cytoplasm</keyword>
<feature type="domain" description="Aminoacyl-transfer RNA synthetases class-II family profile" evidence="15">
    <location>
        <begin position="181"/>
        <end position="497"/>
    </location>
</feature>
<evidence type="ECO:0000256" key="11">
    <source>
        <dbReference type="ARBA" id="ARBA00023146"/>
    </source>
</evidence>
<comment type="cofactor">
    <cofactor evidence="13 14">
        <name>Mg(2+)</name>
        <dbReference type="ChEBI" id="CHEBI:18420"/>
    </cofactor>
    <text evidence="13 14">Binds 3 Mg(2+) ions per subunit.</text>
</comment>
<dbReference type="Gene3D" id="3.30.930.10">
    <property type="entry name" value="Bira Bifunctional Protein, Domain 2"/>
    <property type="match status" value="1"/>
</dbReference>
<evidence type="ECO:0000256" key="7">
    <source>
        <dbReference type="ARBA" id="ARBA00022741"/>
    </source>
</evidence>
<keyword evidence="7 13" id="KW-0547">Nucleotide-binding</keyword>
<evidence type="ECO:0000256" key="5">
    <source>
        <dbReference type="ARBA" id="ARBA00022598"/>
    </source>
</evidence>
<evidence type="ECO:0000256" key="8">
    <source>
        <dbReference type="ARBA" id="ARBA00022840"/>
    </source>
</evidence>
<evidence type="ECO:0000256" key="4">
    <source>
        <dbReference type="ARBA" id="ARBA00022490"/>
    </source>
</evidence>
<dbReference type="NCBIfam" id="TIGR00499">
    <property type="entry name" value="lysS_bact"/>
    <property type="match status" value="1"/>
</dbReference>
<dbReference type="GO" id="GO:0000287">
    <property type="term" value="F:magnesium ion binding"/>
    <property type="evidence" value="ECO:0007669"/>
    <property type="project" value="UniProtKB-UniRule"/>
</dbReference>
<dbReference type="STRING" id="546269.HMPREF0389_00147"/>
<evidence type="ECO:0000256" key="9">
    <source>
        <dbReference type="ARBA" id="ARBA00022842"/>
    </source>
</evidence>
<dbReference type="PANTHER" id="PTHR42918:SF15">
    <property type="entry name" value="LYSINE--TRNA LIGASE, CHLOROPLASTIC_MITOCHONDRIAL"/>
    <property type="match status" value="1"/>
</dbReference>
<dbReference type="InterPro" id="IPR002313">
    <property type="entry name" value="Lys-tRNA-ligase_II"/>
</dbReference>
<keyword evidence="11 13" id="KW-0030">Aminoacyl-tRNA synthetase</keyword>
<dbReference type="InterPro" id="IPR012340">
    <property type="entry name" value="NA-bd_OB-fold"/>
</dbReference>
<dbReference type="eggNOG" id="COG1190">
    <property type="taxonomic scope" value="Bacteria"/>
</dbReference>
<dbReference type="InterPro" id="IPR006195">
    <property type="entry name" value="aa-tRNA-synth_II"/>
</dbReference>
<evidence type="ECO:0000256" key="3">
    <source>
        <dbReference type="ARBA" id="ARBA00011738"/>
    </source>
</evidence>
<evidence type="ECO:0000256" key="10">
    <source>
        <dbReference type="ARBA" id="ARBA00022917"/>
    </source>
</evidence>
<proteinExistence type="inferred from homology"/>
<dbReference type="InterPro" id="IPR004364">
    <property type="entry name" value="Aa-tRNA-synt_II"/>
</dbReference>
<sequence>MRGREHTMEQNQTPMSEFTKIRLEKLIQLQEKGRDPFVNEKFDYTHHSVDIIDKFEELEEKDVSIAGRIMLIRGHGKASFLTIQDSEGRIQVYVRQDVVGEESYTDFKTYDIGDIIGVTGTVFRTHKGEITVKAKEVTLLTKSLHPLPDKHAGLKDPDLRYRQRYVDLIVNPEVKESFIKRSKAIKALKEYLDNRGFLEVDTPILSTIAGGANARPFKTHHNTLNLEMYMRIANELYLKRLIVGGFEKVYEMGRMFRNEGMDINHNPEYTAIEIYQAYVDYEEIMRLTEGIVSYMAEKSTGSMVVDYQGTEIDFTPPWRRISMIDAVKEYVGVDFNKIDTDEEAIAIAKEKGIELTPATMTRGHIISLFFEEFCEEHMVQPTFVTGHPVEISPLSKRDPLDTRLTHRFEAFANRWEIANAFSELNDPVDQRQRFEDQMRQKELGDDEAHEMDEDFLNAIEVGLPPTGGLGIGVDRVIMLLTNASSIRDVILFPTMKPIGKKDEENQDL</sequence>
<dbReference type="FunFam" id="3.30.930.10:FF:000238">
    <property type="entry name" value="Lysine--tRNA ligase"/>
    <property type="match status" value="1"/>
</dbReference>
<dbReference type="CDD" id="cd00775">
    <property type="entry name" value="LysRS_core"/>
    <property type="match status" value="1"/>
</dbReference>
<dbReference type="PATRIC" id="fig|546269.5.peg.514"/>
<dbReference type="PANTHER" id="PTHR42918">
    <property type="entry name" value="LYSYL-TRNA SYNTHETASE"/>
    <property type="match status" value="1"/>
</dbReference>
<dbReference type="GO" id="GO:0016740">
    <property type="term" value="F:transferase activity"/>
    <property type="evidence" value="ECO:0007669"/>
    <property type="project" value="UniProtKB-ARBA"/>
</dbReference>
<dbReference type="EC" id="6.1.1.6" evidence="13"/>
<dbReference type="Pfam" id="PF01336">
    <property type="entry name" value="tRNA_anti-codon"/>
    <property type="match status" value="1"/>
</dbReference>
<feature type="binding site" evidence="13">
    <location>
        <position position="416"/>
    </location>
    <ligand>
        <name>Mg(2+)</name>
        <dbReference type="ChEBI" id="CHEBI:18420"/>
        <label>2</label>
    </ligand>
</feature>
<gene>
    <name evidence="13 16" type="primary">lysS</name>
    <name evidence="16" type="ordered locus">HMPREF0389_00147</name>
</gene>
<protein>
    <recommendedName>
        <fullName evidence="13">Lysine--tRNA ligase</fullName>
        <ecNumber evidence="13">6.1.1.6</ecNumber>
    </recommendedName>
    <alternativeName>
        <fullName evidence="13">Lysyl-tRNA synthetase</fullName>
        <shortName evidence="13">LysRS</shortName>
    </alternativeName>
</protein>
<evidence type="ECO:0000313" key="16">
    <source>
        <dbReference type="EMBL" id="EFE28233.1"/>
    </source>
</evidence>
<comment type="similarity">
    <text evidence="2 13">Belongs to the class-II aminoacyl-tRNA synthetase family.</text>
</comment>
<evidence type="ECO:0000256" key="12">
    <source>
        <dbReference type="ARBA" id="ARBA00048573"/>
    </source>
</evidence>
<dbReference type="AlphaFoldDB" id="D6GRE2"/>
<dbReference type="InterPro" id="IPR018149">
    <property type="entry name" value="Lys-tRNA-synth_II_C"/>
</dbReference>
<dbReference type="GO" id="GO:0005524">
    <property type="term" value="F:ATP binding"/>
    <property type="evidence" value="ECO:0007669"/>
    <property type="project" value="UniProtKB-UniRule"/>
</dbReference>
<evidence type="ECO:0000256" key="14">
    <source>
        <dbReference type="RuleBase" id="RU000336"/>
    </source>
</evidence>
<keyword evidence="10 13" id="KW-0648">Protein biosynthesis</keyword>
<accession>D6GRE2</accession>
<dbReference type="PIRSF" id="PIRSF039101">
    <property type="entry name" value="LysRS2"/>
    <property type="match status" value="1"/>
</dbReference>
<dbReference type="InterPro" id="IPR034762">
    <property type="entry name" value="Lys-tRNA-ligase_II_bac/euk"/>
</dbReference>
<keyword evidence="8 13" id="KW-0067">ATP-binding</keyword>
<evidence type="ECO:0000256" key="2">
    <source>
        <dbReference type="ARBA" id="ARBA00008226"/>
    </source>
</evidence>
<dbReference type="KEGG" id="faa:HMPREF0389_00147"/>
<dbReference type="GO" id="GO:0004824">
    <property type="term" value="F:lysine-tRNA ligase activity"/>
    <property type="evidence" value="ECO:0007669"/>
    <property type="project" value="UniProtKB-UniRule"/>
</dbReference>
<feature type="binding site" evidence="13">
    <location>
        <position position="409"/>
    </location>
    <ligand>
        <name>Mg(2+)</name>
        <dbReference type="ChEBI" id="CHEBI:18420"/>
        <label>1</label>
    </ligand>
</feature>
<dbReference type="EMBL" id="CP002390">
    <property type="protein sequence ID" value="EFE28233.1"/>
    <property type="molecule type" value="Genomic_DNA"/>
</dbReference>
<dbReference type="HAMAP" id="MF_00252">
    <property type="entry name" value="Lys_tRNA_synth_class2"/>
    <property type="match status" value="1"/>
</dbReference>
<dbReference type="SUPFAM" id="SSF50249">
    <property type="entry name" value="Nucleic acid-binding proteins"/>
    <property type="match status" value="1"/>
</dbReference>
<feature type="binding site" evidence="13">
    <location>
        <position position="416"/>
    </location>
    <ligand>
        <name>Mg(2+)</name>
        <dbReference type="ChEBI" id="CHEBI:18420"/>
        <label>1</label>
    </ligand>
</feature>
<organism evidence="16 17">
    <name type="scientific">Filifactor alocis (strain ATCC 35896 / CCUG 47790 / D40 B5)</name>
    <name type="common">Fusobacterium alocis</name>
    <dbReference type="NCBI Taxonomy" id="546269"/>
    <lineage>
        <taxon>Bacteria</taxon>
        <taxon>Bacillati</taxon>
        <taxon>Bacillota</taxon>
        <taxon>Clostridia</taxon>
        <taxon>Peptostreptococcales</taxon>
        <taxon>Filifactoraceae</taxon>
        <taxon>Filifactor</taxon>
    </lineage>
</organism>
<keyword evidence="5 13" id="KW-0436">Ligase</keyword>
<dbReference type="PRINTS" id="PR00982">
    <property type="entry name" value="TRNASYNTHLYS"/>
</dbReference>
<keyword evidence="17" id="KW-1185">Reference proteome</keyword>
<dbReference type="GO" id="GO:0140096">
    <property type="term" value="F:catalytic activity, acting on a protein"/>
    <property type="evidence" value="ECO:0007669"/>
    <property type="project" value="UniProtKB-ARBA"/>
</dbReference>
<dbReference type="InterPro" id="IPR045864">
    <property type="entry name" value="aa-tRNA-synth_II/BPL/LPL"/>
</dbReference>
<evidence type="ECO:0000313" key="17">
    <source>
        <dbReference type="Proteomes" id="UP000007468"/>
    </source>
</evidence>
<dbReference type="Proteomes" id="UP000007468">
    <property type="component" value="Chromosome"/>
</dbReference>
<dbReference type="Pfam" id="PF00152">
    <property type="entry name" value="tRNA-synt_2"/>
    <property type="match status" value="1"/>
</dbReference>
<keyword evidence="6 13" id="KW-0479">Metal-binding</keyword>
<keyword evidence="9 13" id="KW-0460">Magnesium</keyword>
<dbReference type="GO" id="GO:0006430">
    <property type="term" value="P:lysyl-tRNA aminoacylation"/>
    <property type="evidence" value="ECO:0007669"/>
    <property type="project" value="UniProtKB-UniRule"/>
</dbReference>